<dbReference type="RefSeq" id="WP_378800384.1">
    <property type="nucleotide sequence ID" value="NZ_JBHUER010000010.1"/>
</dbReference>
<name>A0ABW4KCQ0_9HYPH</name>
<accession>A0ABW4KCQ0</accession>
<gene>
    <name evidence="1" type="ORF">ACFSCV_15050</name>
</gene>
<comment type="caution">
    <text evidence="1">The sequence shown here is derived from an EMBL/GenBank/DDBJ whole genome shotgun (WGS) entry which is preliminary data.</text>
</comment>
<evidence type="ECO:0008006" key="3">
    <source>
        <dbReference type="Google" id="ProtNLM"/>
    </source>
</evidence>
<protein>
    <recommendedName>
        <fullName evidence="3">Addiction module antitoxin RelB</fullName>
    </recommendedName>
</protein>
<sequence length="75" mass="8498">MTELLEQAVQTARKLPAEMQDELARLMLTYAGRDAQVIDLTPEEEADLIEAQAEMKRGDFATDDEVEAVLSRFRL</sequence>
<proteinExistence type="predicted"/>
<keyword evidence="2" id="KW-1185">Reference proteome</keyword>
<reference evidence="2" key="1">
    <citation type="journal article" date="2019" name="Int. J. Syst. Evol. Microbiol.">
        <title>The Global Catalogue of Microorganisms (GCM) 10K type strain sequencing project: providing services to taxonomists for standard genome sequencing and annotation.</title>
        <authorList>
            <consortium name="The Broad Institute Genomics Platform"/>
            <consortium name="The Broad Institute Genome Sequencing Center for Infectious Disease"/>
            <person name="Wu L."/>
            <person name="Ma J."/>
        </authorList>
    </citation>
    <scope>NUCLEOTIDE SEQUENCE [LARGE SCALE GENOMIC DNA]</scope>
    <source>
        <strain evidence="2">KCTC 23707</strain>
    </source>
</reference>
<organism evidence="1 2">
    <name type="scientific">Methylopila henanensis</name>
    <dbReference type="NCBI Taxonomy" id="873516"/>
    <lineage>
        <taxon>Bacteria</taxon>
        <taxon>Pseudomonadati</taxon>
        <taxon>Pseudomonadota</taxon>
        <taxon>Alphaproteobacteria</taxon>
        <taxon>Hyphomicrobiales</taxon>
        <taxon>Methylopilaceae</taxon>
        <taxon>Methylopila</taxon>
    </lineage>
</organism>
<evidence type="ECO:0000313" key="1">
    <source>
        <dbReference type="EMBL" id="MFD1704323.1"/>
    </source>
</evidence>
<evidence type="ECO:0000313" key="2">
    <source>
        <dbReference type="Proteomes" id="UP001597308"/>
    </source>
</evidence>
<dbReference type="EMBL" id="JBHUER010000010">
    <property type="protein sequence ID" value="MFD1704323.1"/>
    <property type="molecule type" value="Genomic_DNA"/>
</dbReference>
<dbReference type="Proteomes" id="UP001597308">
    <property type="component" value="Unassembled WGS sequence"/>
</dbReference>